<feature type="region of interest" description="Disordered" evidence="1">
    <location>
        <begin position="55"/>
        <end position="105"/>
    </location>
</feature>
<comment type="caution">
    <text evidence="3">The sequence shown here is derived from an EMBL/GenBank/DDBJ whole genome shotgun (WGS) entry which is preliminary data.</text>
</comment>
<sequence>MSRHHPAFIFRVILCLLLSSGYILAVPLGSDDDTGATASANSSTAVSTRSVLLFKKSPKDEHGEGPPSRPPQGSRRPDSVSDDNYVRFLPSLPVPTNGAQSRRVGPVRRVTFAAVRIRHVPSRRNPPGPLRRMVAFMRRCLPANQHPEVEVWRGDLDDDDEEPSSSLDRHPTHHRLSFPQTQEEEPSTSVSEHSIPDDDSIPYDDEEPSTSASRHPNHHRIRIPQIREPVLYFINDEDSLPTPDPDPPTTRMLPPPQPTSYSPEGLPEFEWWYTLPNRGNDAQRLPGDVHKPFQLIPKAGGCYKPLDGAIGSSLRIAGDHVKAEGVGHVPMVFGFPGAPGSGWYFSPLPEGTALQSNPGGASGASGQASSSSQALAVTVANLAREIDAATVGSSGNTIAWDLMNALFDFIRPLSHGTDCRFMSVGQYIATYTPHLVEMLLQLFRAHLDKASSKGPPSKRSADGNLSELRGRMCDREPSSDAVLETGLYINCAPSAEDPSESSLESASMMLGNWSLSAVCDVFPRALQNPGPMPTIDIDCGLGEKDDAPSPSEGPSDVYLCINNHFNLPCTSVVAPLGQCVAVPSSYINNVTSLRPSVAAGDCSFYTEPGCQGGKFASRHPGIDLYQVGHLSSFNDKVRSFQCGLTHEPSVGTSGMKHWEWSKKTQKKLCSHFDQLSLGFQLGDSGGDGTYDTLKLQFIGETAAMHTIAQGPSAGFHEWHRIDLKRIFNVDKIDINRIRLVRIAERATSANYGGDGWRFQGMKFRARCATSGIMVEHNKFASINKDLQIHNSYGGSVWTDRDYSAWEGFVNVEDWVATPPCSHFKALDAVIRMSDKYWSGTSNDLYIKIGQGRFQLAHEPERNEVSPLSVDVKKAFNTDKVAFNDLKSVTIESQGGHDQALPSEIQLKAICDSQQEMAVRYEQSIQVWIPDGGSWTHEITAQDWKRI</sequence>
<evidence type="ECO:0000256" key="2">
    <source>
        <dbReference type="SAM" id="SignalP"/>
    </source>
</evidence>
<reference evidence="3 4" key="2">
    <citation type="journal article" date="2017" name="Sci. Rep.">
        <title>Ant-infecting Ophiocordyceps genomes reveal a high diversity of potential behavioral manipulation genes and a possible major role for enterotoxins.</title>
        <authorList>
            <person name="de Bekker C."/>
            <person name="Ohm R.A."/>
            <person name="Evans H.C."/>
            <person name="Brachmann A."/>
            <person name="Hughes D.P."/>
        </authorList>
    </citation>
    <scope>NUCLEOTIDE SEQUENCE [LARGE SCALE GENOMIC DNA]</scope>
    <source>
        <strain evidence="3 4">SC16a</strain>
    </source>
</reference>
<feature type="signal peptide" evidence="2">
    <location>
        <begin position="1"/>
        <end position="25"/>
    </location>
</feature>
<keyword evidence="4" id="KW-1185">Reference proteome</keyword>
<feature type="region of interest" description="Disordered" evidence="1">
    <location>
        <begin position="236"/>
        <end position="262"/>
    </location>
</feature>
<feature type="compositionally biased region" description="Acidic residues" evidence="1">
    <location>
        <begin position="197"/>
        <end position="208"/>
    </location>
</feature>
<protein>
    <submittedName>
        <fullName evidence="3">Uncharacterized protein</fullName>
    </submittedName>
</protein>
<feature type="region of interest" description="Disordered" evidence="1">
    <location>
        <begin position="151"/>
        <end position="221"/>
    </location>
</feature>
<evidence type="ECO:0000256" key="1">
    <source>
        <dbReference type="SAM" id="MobiDB-lite"/>
    </source>
</evidence>
<feature type="compositionally biased region" description="Pro residues" evidence="1">
    <location>
        <begin position="242"/>
        <end position="258"/>
    </location>
</feature>
<evidence type="ECO:0000313" key="3">
    <source>
        <dbReference type="EMBL" id="PFH59258.1"/>
    </source>
</evidence>
<dbReference type="Proteomes" id="UP000037136">
    <property type="component" value="Unassembled WGS sequence"/>
</dbReference>
<gene>
    <name evidence="3" type="ORF">XA68_12598</name>
</gene>
<reference evidence="3 4" key="1">
    <citation type="journal article" date="2015" name="BMC Genomics">
        <title>Gene expression during zombie ant biting behavior reflects the complexity underlying fungal parasitic behavioral manipulation.</title>
        <authorList>
            <person name="de Bekker C."/>
            <person name="Ohm R.A."/>
            <person name="Loreto R.G."/>
            <person name="Sebastian A."/>
            <person name="Albert I."/>
            <person name="Merrow M."/>
            <person name="Brachmann A."/>
            <person name="Hughes D.P."/>
        </authorList>
    </citation>
    <scope>NUCLEOTIDE SEQUENCE [LARGE SCALE GENOMIC DNA]</scope>
    <source>
        <strain evidence="3 4">SC16a</strain>
    </source>
</reference>
<dbReference type="STRING" id="268505.A0A2A9PD70"/>
<dbReference type="EMBL" id="LAZP02000213">
    <property type="protein sequence ID" value="PFH59258.1"/>
    <property type="molecule type" value="Genomic_DNA"/>
</dbReference>
<proteinExistence type="predicted"/>
<feature type="chain" id="PRO_5012382953" evidence="2">
    <location>
        <begin position="26"/>
        <end position="946"/>
    </location>
</feature>
<name>A0A2A9PD70_OPHUN</name>
<dbReference type="OrthoDB" id="4927900at2759"/>
<organism evidence="3 4">
    <name type="scientific">Ophiocordyceps unilateralis</name>
    <name type="common">Zombie-ant fungus</name>
    <name type="synonym">Torrubia unilateralis</name>
    <dbReference type="NCBI Taxonomy" id="268505"/>
    <lineage>
        <taxon>Eukaryota</taxon>
        <taxon>Fungi</taxon>
        <taxon>Dikarya</taxon>
        <taxon>Ascomycota</taxon>
        <taxon>Pezizomycotina</taxon>
        <taxon>Sordariomycetes</taxon>
        <taxon>Hypocreomycetidae</taxon>
        <taxon>Hypocreales</taxon>
        <taxon>Ophiocordycipitaceae</taxon>
        <taxon>Ophiocordyceps</taxon>
    </lineage>
</organism>
<evidence type="ECO:0000313" key="4">
    <source>
        <dbReference type="Proteomes" id="UP000037136"/>
    </source>
</evidence>
<keyword evidence="2" id="KW-0732">Signal</keyword>
<dbReference type="AlphaFoldDB" id="A0A2A9PD70"/>
<accession>A0A2A9PD70</accession>